<dbReference type="EMBL" id="JACJID010000005">
    <property type="protein sequence ID" value="MBA8929056.1"/>
    <property type="molecule type" value="Genomic_DNA"/>
</dbReference>
<dbReference type="InterPro" id="IPR052017">
    <property type="entry name" value="TSUP"/>
</dbReference>
<feature type="transmembrane region" description="Helical" evidence="8">
    <location>
        <begin position="73"/>
        <end position="95"/>
    </location>
</feature>
<keyword evidence="6 8" id="KW-1133">Transmembrane helix</keyword>
<organism evidence="9 10">
    <name type="scientific">Kutzneria viridogrisea</name>
    <dbReference type="NCBI Taxonomy" id="47990"/>
    <lineage>
        <taxon>Bacteria</taxon>
        <taxon>Bacillati</taxon>
        <taxon>Actinomycetota</taxon>
        <taxon>Actinomycetes</taxon>
        <taxon>Pseudonocardiales</taxon>
        <taxon>Pseudonocardiaceae</taxon>
        <taxon>Kutzneria</taxon>
    </lineage>
</organism>
<dbReference type="Pfam" id="PF01925">
    <property type="entry name" value="TauE"/>
    <property type="match status" value="1"/>
</dbReference>
<evidence type="ECO:0000313" key="9">
    <source>
        <dbReference type="EMBL" id="MBA8929056.1"/>
    </source>
</evidence>
<comment type="caution">
    <text evidence="9">The sequence shown here is derived from an EMBL/GenBank/DDBJ whole genome shotgun (WGS) entry which is preliminary data.</text>
</comment>
<comment type="subcellular location">
    <subcellularLocation>
        <location evidence="1 8">Cell membrane</location>
        <topology evidence="1 8">Multi-pass membrane protein</topology>
    </subcellularLocation>
</comment>
<accession>A0ABR6BQ66</accession>
<name>A0ABR6BQ66_9PSEU</name>
<evidence type="ECO:0000256" key="6">
    <source>
        <dbReference type="ARBA" id="ARBA00022989"/>
    </source>
</evidence>
<reference evidence="9 10" key="1">
    <citation type="submission" date="2020-08" db="EMBL/GenBank/DDBJ databases">
        <title>Genomic Encyclopedia of Archaeal and Bacterial Type Strains, Phase II (KMG-II): from individual species to whole genera.</title>
        <authorList>
            <person name="Goeker M."/>
        </authorList>
    </citation>
    <scope>NUCLEOTIDE SEQUENCE [LARGE SCALE GENOMIC DNA]</scope>
    <source>
        <strain evidence="9 10">DSM 43850</strain>
    </source>
</reference>
<sequence length="250" mass="25358">MSWLEALLIAGAGLFAGGINTVVGSGTLVTFPVLLAVGLPPVTANVSNSLGLVPGSLTGALGYRDELVGQRPLLVRLAIASGLGAVVGAVLLLTLPAGAFKAVVPVLVAVALVLVVIQPLVAKRVAERTERASAHGGPLLLAGIFCTGVYGGYFGAAQGVLALGMMGILLGERLQRLNAIKNVLTMTANLVAGVVFVFVAHVDWLAVVLLAVGSMLGGVVGARIGRRLPPWALRGFIVLVGIVAIVKLLT</sequence>
<evidence type="ECO:0000256" key="8">
    <source>
        <dbReference type="RuleBase" id="RU363041"/>
    </source>
</evidence>
<evidence type="ECO:0000256" key="1">
    <source>
        <dbReference type="ARBA" id="ARBA00004651"/>
    </source>
</evidence>
<feature type="transmembrane region" description="Helical" evidence="8">
    <location>
        <begin position="102"/>
        <end position="121"/>
    </location>
</feature>
<dbReference type="Proteomes" id="UP000517916">
    <property type="component" value="Unassembled WGS sequence"/>
</dbReference>
<evidence type="ECO:0000313" key="10">
    <source>
        <dbReference type="Proteomes" id="UP000517916"/>
    </source>
</evidence>
<feature type="transmembrane region" description="Helical" evidence="8">
    <location>
        <begin position="141"/>
        <end position="170"/>
    </location>
</feature>
<keyword evidence="7 8" id="KW-0472">Membrane</keyword>
<evidence type="ECO:0000256" key="7">
    <source>
        <dbReference type="ARBA" id="ARBA00023136"/>
    </source>
</evidence>
<keyword evidence="5 8" id="KW-0812">Transmembrane</keyword>
<keyword evidence="4 8" id="KW-1003">Cell membrane</keyword>
<dbReference type="PANTHER" id="PTHR30269">
    <property type="entry name" value="TRANSMEMBRANE PROTEIN YFCA"/>
    <property type="match status" value="1"/>
</dbReference>
<gene>
    <name evidence="9" type="ORF">BC739_006274</name>
</gene>
<protein>
    <recommendedName>
        <fullName evidence="8">Probable membrane transporter protein</fullName>
    </recommendedName>
</protein>
<proteinExistence type="inferred from homology"/>
<comment type="similarity">
    <text evidence="2 8">Belongs to the 4-toluene sulfonate uptake permease (TSUP) (TC 2.A.102) family.</text>
</comment>
<feature type="transmembrane region" description="Helical" evidence="8">
    <location>
        <begin position="231"/>
        <end position="249"/>
    </location>
</feature>
<evidence type="ECO:0000256" key="2">
    <source>
        <dbReference type="ARBA" id="ARBA00009142"/>
    </source>
</evidence>
<keyword evidence="10" id="KW-1185">Reference proteome</keyword>
<evidence type="ECO:0000256" key="4">
    <source>
        <dbReference type="ARBA" id="ARBA00022475"/>
    </source>
</evidence>
<dbReference type="PANTHER" id="PTHR30269:SF0">
    <property type="entry name" value="MEMBRANE TRANSPORTER PROTEIN YFCA-RELATED"/>
    <property type="match status" value="1"/>
</dbReference>
<evidence type="ECO:0000256" key="5">
    <source>
        <dbReference type="ARBA" id="ARBA00022692"/>
    </source>
</evidence>
<keyword evidence="3" id="KW-0813">Transport</keyword>
<dbReference type="InterPro" id="IPR002781">
    <property type="entry name" value="TM_pro_TauE-like"/>
</dbReference>
<evidence type="ECO:0000256" key="3">
    <source>
        <dbReference type="ARBA" id="ARBA00022448"/>
    </source>
</evidence>
<dbReference type="RefSeq" id="WP_182839215.1">
    <property type="nucleotide sequence ID" value="NZ_BAAABQ010000022.1"/>
</dbReference>